<reference evidence="2" key="1">
    <citation type="submission" date="2018-02" db="EMBL/GenBank/DDBJ databases">
        <title>Rhizophora mucronata_Transcriptome.</title>
        <authorList>
            <person name="Meera S.P."/>
            <person name="Sreeshan A."/>
            <person name="Augustine A."/>
        </authorList>
    </citation>
    <scope>NUCLEOTIDE SEQUENCE</scope>
    <source>
        <tissue evidence="2">Leaf</tissue>
    </source>
</reference>
<proteinExistence type="predicted"/>
<feature type="transmembrane region" description="Helical" evidence="1">
    <location>
        <begin position="41"/>
        <end position="58"/>
    </location>
</feature>
<dbReference type="AlphaFoldDB" id="A0A2P2MD92"/>
<sequence length="78" mass="8853">MRAMEPRPRCSPPLTAICLILVGVLIHGGHCFYLPGVAPEDFLKVISLFLFFFSFLIFPGSTRVLDLDFYFRSAFSLH</sequence>
<dbReference type="EMBL" id="GGEC01047709">
    <property type="protein sequence ID" value="MBX28193.1"/>
    <property type="molecule type" value="Transcribed_RNA"/>
</dbReference>
<keyword evidence="1" id="KW-0812">Transmembrane</keyword>
<keyword evidence="1" id="KW-0472">Membrane</keyword>
<organism evidence="2">
    <name type="scientific">Rhizophora mucronata</name>
    <name type="common">Asiatic mangrove</name>
    <dbReference type="NCBI Taxonomy" id="61149"/>
    <lineage>
        <taxon>Eukaryota</taxon>
        <taxon>Viridiplantae</taxon>
        <taxon>Streptophyta</taxon>
        <taxon>Embryophyta</taxon>
        <taxon>Tracheophyta</taxon>
        <taxon>Spermatophyta</taxon>
        <taxon>Magnoliopsida</taxon>
        <taxon>eudicotyledons</taxon>
        <taxon>Gunneridae</taxon>
        <taxon>Pentapetalae</taxon>
        <taxon>rosids</taxon>
        <taxon>fabids</taxon>
        <taxon>Malpighiales</taxon>
        <taxon>Rhizophoraceae</taxon>
        <taxon>Rhizophora</taxon>
    </lineage>
</organism>
<evidence type="ECO:0000313" key="2">
    <source>
        <dbReference type="EMBL" id="MBX28193.1"/>
    </source>
</evidence>
<evidence type="ECO:0000256" key="1">
    <source>
        <dbReference type="SAM" id="Phobius"/>
    </source>
</evidence>
<accession>A0A2P2MD92</accession>
<protein>
    <submittedName>
        <fullName evidence="2">Uncharacterized protein MANES_16G129900</fullName>
    </submittedName>
</protein>
<name>A0A2P2MD92_RHIMU</name>
<keyword evidence="1" id="KW-1133">Transmembrane helix</keyword>